<evidence type="ECO:0000313" key="1">
    <source>
        <dbReference type="EMBL" id="GFD20189.1"/>
    </source>
</evidence>
<dbReference type="AlphaFoldDB" id="A0A699UF92"/>
<accession>A0A699UF92</accession>
<dbReference type="EMBL" id="BKCJ011320270">
    <property type="protein sequence ID" value="GFD20189.1"/>
    <property type="molecule type" value="Genomic_DNA"/>
</dbReference>
<comment type="caution">
    <text evidence="1">The sequence shown here is derived from an EMBL/GenBank/DDBJ whole genome shotgun (WGS) entry which is preliminary data.</text>
</comment>
<reference evidence="1" key="1">
    <citation type="journal article" date="2019" name="Sci. Rep.">
        <title>Draft genome of Tanacetum cinerariifolium, the natural source of mosquito coil.</title>
        <authorList>
            <person name="Yamashiro T."/>
            <person name="Shiraishi A."/>
            <person name="Satake H."/>
            <person name="Nakayama K."/>
        </authorList>
    </citation>
    <scope>NUCLEOTIDE SEQUENCE</scope>
</reference>
<name>A0A699UF92_TANCI</name>
<feature type="non-terminal residue" evidence="1">
    <location>
        <position position="1"/>
    </location>
</feature>
<sequence>VDVHLFGISMDLPFDNIGIPNLVPDDVLEGDDVDVINADGFDSDPGNDEERNYKKRRLVELRMEMEGVITASDAHDKGDLFPWVLYVGKDKFTKKLGGEDT</sequence>
<protein>
    <submittedName>
        <fullName evidence="1">Uncharacterized protein</fullName>
    </submittedName>
</protein>
<proteinExistence type="predicted"/>
<gene>
    <name evidence="1" type="ORF">Tci_892158</name>
</gene>
<organism evidence="1">
    <name type="scientific">Tanacetum cinerariifolium</name>
    <name type="common">Dalmatian daisy</name>
    <name type="synonym">Chrysanthemum cinerariifolium</name>
    <dbReference type="NCBI Taxonomy" id="118510"/>
    <lineage>
        <taxon>Eukaryota</taxon>
        <taxon>Viridiplantae</taxon>
        <taxon>Streptophyta</taxon>
        <taxon>Embryophyta</taxon>
        <taxon>Tracheophyta</taxon>
        <taxon>Spermatophyta</taxon>
        <taxon>Magnoliopsida</taxon>
        <taxon>eudicotyledons</taxon>
        <taxon>Gunneridae</taxon>
        <taxon>Pentapetalae</taxon>
        <taxon>asterids</taxon>
        <taxon>campanulids</taxon>
        <taxon>Asterales</taxon>
        <taxon>Asteraceae</taxon>
        <taxon>Asteroideae</taxon>
        <taxon>Anthemideae</taxon>
        <taxon>Anthemidinae</taxon>
        <taxon>Tanacetum</taxon>
    </lineage>
</organism>